<evidence type="ECO:0008006" key="4">
    <source>
        <dbReference type="Google" id="ProtNLM"/>
    </source>
</evidence>
<reference evidence="2 3" key="1">
    <citation type="submission" date="2017-11" db="EMBL/GenBank/DDBJ databases">
        <title>Draft Genome Sequence of Methylobacter psychrotolerans Sph1T, an Obligate Methanotroph from Low-Temperature Environments.</title>
        <authorList>
            <person name="Oshkin I.Y."/>
            <person name="Miroshnikov K."/>
            <person name="Belova S.E."/>
            <person name="Korzhenkov A."/>
            <person name="Toshchakov S.V."/>
            <person name="Dedysh S.N."/>
        </authorList>
    </citation>
    <scope>NUCLEOTIDE SEQUENCE [LARGE SCALE GENOMIC DNA]</scope>
    <source>
        <strain evidence="2 3">Sph1</strain>
    </source>
</reference>
<dbReference type="InterPro" id="IPR012666">
    <property type="entry name" value="CbtA_put"/>
</dbReference>
<dbReference type="NCBIfam" id="TIGR02458">
    <property type="entry name" value="CbtA"/>
    <property type="match status" value="1"/>
</dbReference>
<keyword evidence="1" id="KW-0812">Transmembrane</keyword>
<accession>A0A2S5CL04</accession>
<evidence type="ECO:0000256" key="1">
    <source>
        <dbReference type="SAM" id="Phobius"/>
    </source>
</evidence>
<keyword evidence="1" id="KW-0472">Membrane</keyword>
<name>A0A2S5CL04_9GAMM</name>
<evidence type="ECO:0000313" key="3">
    <source>
        <dbReference type="Proteomes" id="UP000237423"/>
    </source>
</evidence>
<dbReference type="Pfam" id="PF09490">
    <property type="entry name" value="CbtA"/>
    <property type="match status" value="1"/>
</dbReference>
<gene>
    <name evidence="2" type="ORF">AADEFJLK_02916</name>
</gene>
<dbReference type="EMBL" id="PGFZ01000006">
    <property type="protein sequence ID" value="POZ51466.1"/>
    <property type="molecule type" value="Genomic_DNA"/>
</dbReference>
<feature type="transmembrane region" description="Helical" evidence="1">
    <location>
        <begin position="206"/>
        <end position="230"/>
    </location>
</feature>
<dbReference type="Proteomes" id="UP000237423">
    <property type="component" value="Unassembled WGS sequence"/>
</dbReference>
<evidence type="ECO:0000313" key="2">
    <source>
        <dbReference type="EMBL" id="POZ51466.1"/>
    </source>
</evidence>
<organism evidence="2 3">
    <name type="scientific">Methylovulum psychrotolerans</name>
    <dbReference type="NCBI Taxonomy" id="1704499"/>
    <lineage>
        <taxon>Bacteria</taxon>
        <taxon>Pseudomonadati</taxon>
        <taxon>Pseudomonadota</taxon>
        <taxon>Gammaproteobacteria</taxon>
        <taxon>Methylococcales</taxon>
        <taxon>Methylococcaceae</taxon>
        <taxon>Methylovulum</taxon>
    </lineage>
</organism>
<comment type="caution">
    <text evidence="2">The sequence shown here is derived from an EMBL/GenBank/DDBJ whole genome shotgun (WGS) entry which is preliminary data.</text>
</comment>
<feature type="transmembrane region" description="Helical" evidence="1">
    <location>
        <begin position="79"/>
        <end position="100"/>
    </location>
</feature>
<sequence length="238" mass="25633">MPNLANARQMLVAALWAGLWAGLFLTAIQRFQVLPLIQQAELYEVQATAIPSHTPAEHAVPHQAEETAWQPQEGWERTAYTAVANISLAVGFALLLAAAGNLRGGLGGWRKGLAWGLAGYVAFFVAPSLGLPPELPGTQAALLKDRQFWWVLTVADTALGLWLLAFAKTSTNKLFGLVLLVSSHLLGAPQPEFHDSAAPAELARRFIIATTIANALFWLVLGGLIGRFFAPHTDNKPV</sequence>
<feature type="transmembrane region" description="Helical" evidence="1">
    <location>
        <begin position="149"/>
        <end position="167"/>
    </location>
</feature>
<dbReference type="AlphaFoldDB" id="A0A2S5CL04"/>
<feature type="transmembrane region" description="Helical" evidence="1">
    <location>
        <begin position="112"/>
        <end position="129"/>
    </location>
</feature>
<dbReference type="RefSeq" id="WP_103974760.1">
    <property type="nucleotide sequence ID" value="NZ_PGFZ01000006.1"/>
</dbReference>
<keyword evidence="1" id="KW-1133">Transmembrane helix</keyword>
<protein>
    <recommendedName>
        <fullName evidence="4">Cobalt transporter</fullName>
    </recommendedName>
</protein>
<proteinExistence type="predicted"/>